<evidence type="ECO:0008006" key="3">
    <source>
        <dbReference type="Google" id="ProtNLM"/>
    </source>
</evidence>
<comment type="caution">
    <text evidence="1">The sequence shown here is derived from an EMBL/GenBank/DDBJ whole genome shotgun (WGS) entry which is preliminary data.</text>
</comment>
<dbReference type="EMBL" id="VAWE01000002">
    <property type="protein sequence ID" value="TLQ39356.1"/>
    <property type="molecule type" value="Genomic_DNA"/>
</dbReference>
<reference evidence="1 2" key="1">
    <citation type="submission" date="2019-05" db="EMBL/GenBank/DDBJ databases">
        <title>Streptomyces marianii sp. nov., a novel marine actinomycete from southern coast of India.</title>
        <authorList>
            <person name="Iniyan A.M."/>
            <person name="Wink J."/>
            <person name="Ramprasad E."/>
            <person name="Ramana C.V."/>
            <person name="Bunk B."/>
            <person name="Sproer C."/>
            <person name="Joseph F.-J.R.S."/>
            <person name="Vincent S.G.P."/>
        </authorList>
    </citation>
    <scope>NUCLEOTIDE SEQUENCE [LARGE SCALE GENOMIC DNA]</scope>
    <source>
        <strain evidence="1 2">ICN19</strain>
    </source>
</reference>
<accession>A0A5R9DTD1</accession>
<dbReference type="Pfam" id="PF19086">
    <property type="entry name" value="Terpene_syn_C_2"/>
    <property type="match status" value="1"/>
</dbReference>
<dbReference type="SUPFAM" id="SSF48576">
    <property type="entry name" value="Terpenoid synthases"/>
    <property type="match status" value="1"/>
</dbReference>
<evidence type="ECO:0000313" key="2">
    <source>
        <dbReference type="Proteomes" id="UP000305921"/>
    </source>
</evidence>
<proteinExistence type="predicted"/>
<sequence length="321" mass="34862">MNSGPGIAPVPLTLPDLGAAFPGPFPTSPHAVTADRHLRRWAAERNLPVPADELRTLCGITSQGIVRALPTADLDSLLLAAELFLWLVAFDDTHGETTAAADPAALAGHIDELTGVLADNTPTSPPGPFTTALLDLLDRIRDRATPSQYLTLTGHLHGNLRGLLWEAHYLNDPSRVPLHTYRTMRPLTVFARTLTAITPIALSYELPDRHGAAHLVDRSESAVACLAGWVNDLASYSREASRSPVPPLSLPTLLMREHRLQLPEALRAAARLCDEQAVLARALIDELSATGSLPLTHHAQALKHIVHAFIWHIDHDRYTTP</sequence>
<name>A0A5R9DTD1_9ACTN</name>
<dbReference type="Proteomes" id="UP000305921">
    <property type="component" value="Unassembled WGS sequence"/>
</dbReference>
<keyword evidence="2" id="KW-1185">Reference proteome</keyword>
<dbReference type="RefSeq" id="WP_138058168.1">
    <property type="nucleotide sequence ID" value="NZ_VAWE01000002.1"/>
</dbReference>
<organism evidence="1 2">
    <name type="scientific">Streptomyces marianii</name>
    <dbReference type="NCBI Taxonomy" id="1817406"/>
    <lineage>
        <taxon>Bacteria</taxon>
        <taxon>Bacillati</taxon>
        <taxon>Actinomycetota</taxon>
        <taxon>Actinomycetes</taxon>
        <taxon>Kitasatosporales</taxon>
        <taxon>Streptomycetaceae</taxon>
        <taxon>Streptomyces</taxon>
    </lineage>
</organism>
<dbReference type="InterPro" id="IPR008949">
    <property type="entry name" value="Isoprenoid_synthase_dom_sf"/>
</dbReference>
<dbReference type="Gene3D" id="1.10.600.10">
    <property type="entry name" value="Farnesyl Diphosphate Synthase"/>
    <property type="match status" value="1"/>
</dbReference>
<gene>
    <name evidence="1" type="ORF">FEF34_38905</name>
</gene>
<evidence type="ECO:0000313" key="1">
    <source>
        <dbReference type="EMBL" id="TLQ39356.1"/>
    </source>
</evidence>
<dbReference type="AlphaFoldDB" id="A0A5R9DTD1"/>
<protein>
    <recommendedName>
        <fullName evidence="3">Terpene synthase</fullName>
    </recommendedName>
</protein>
<dbReference type="OrthoDB" id="2989600at2"/>